<evidence type="ECO:0000256" key="8">
    <source>
        <dbReference type="SAM" id="Coils"/>
    </source>
</evidence>
<proteinExistence type="inferred from homology"/>
<dbReference type="Pfam" id="PF00335">
    <property type="entry name" value="Tetraspanin"/>
    <property type="match status" value="1"/>
</dbReference>
<dbReference type="Proteomes" id="UP000579812">
    <property type="component" value="Unassembled WGS sequence"/>
</dbReference>
<organism evidence="11 12">
    <name type="scientific">Onychostoma macrolepis</name>
    <dbReference type="NCBI Taxonomy" id="369639"/>
    <lineage>
        <taxon>Eukaryota</taxon>
        <taxon>Metazoa</taxon>
        <taxon>Chordata</taxon>
        <taxon>Craniata</taxon>
        <taxon>Vertebrata</taxon>
        <taxon>Euteleostomi</taxon>
        <taxon>Actinopterygii</taxon>
        <taxon>Neopterygii</taxon>
        <taxon>Teleostei</taxon>
        <taxon>Ostariophysi</taxon>
        <taxon>Cypriniformes</taxon>
        <taxon>Cyprinidae</taxon>
        <taxon>Acrossocheilinae</taxon>
        <taxon>Onychostoma</taxon>
    </lineage>
</organism>
<feature type="compositionally biased region" description="Basic and acidic residues" evidence="9">
    <location>
        <begin position="252"/>
        <end position="262"/>
    </location>
</feature>
<accession>A0A7J6CCW2</accession>
<feature type="transmembrane region" description="Helical" evidence="10">
    <location>
        <begin position="750"/>
        <end position="775"/>
    </location>
</feature>
<dbReference type="InterPro" id="IPR018499">
    <property type="entry name" value="Tetraspanin/Peripherin"/>
</dbReference>
<feature type="compositionally biased region" description="Basic residues" evidence="9">
    <location>
        <begin position="350"/>
        <end position="371"/>
    </location>
</feature>
<protein>
    <submittedName>
        <fullName evidence="11">Uncharacterized protein</fullName>
    </submittedName>
</protein>
<dbReference type="EMBL" id="JAAMOB010000014">
    <property type="protein sequence ID" value="KAF4104931.1"/>
    <property type="molecule type" value="Genomic_DNA"/>
</dbReference>
<sequence>MSGDHHSFSKRSSSSLSSSSSSSASWTSEPSLDDETYLMHKPQHSLSCSNIPEVRRKSHDRESEDFDFDRRDQKHHQSLENTVELLPGSQHGHRMPKLSRAHSKSEEGLQQSKHKDGYSAGSHSMDHGPLYKTASLGQNLAFGGNNNNILGGRGVPKKAVSSIQLPSKGILKNKDEGQKDGNFRKAKSMEVLSTRVHITGTSKQIPMEAAKDNFVKGKLQFSAFLDEITRQVISPCALSSLGINTPTPPKSPNEERKNRSGKQESFMPPPKQQPIRAERPDSGKTDSSSLAQSHKSKYHNRNLTSPPPPPRHPSKAERQGAASGKQHHRQYSQMLTDGTSTSPETIHTNLSKHKGRHQSRHGPSRNFHTKQAKGSPPPLRAAALESESQSSKSSTSASSEKSDKPKHMGHRRQSKPHRDSSGSVDRVQMLEDYNKELHENLLQTVACIENMESELQCTKTELVSFKEKYRRLQESYSVSQQANSVLEQKLKTAVDSLDSERKFLMQRTADLTKQLDVAQKTVSSLENINVPALIRELMKNHFDSQEALEHFLCPRTSLHQTDGDRSERVQELRNNQPFGGKGDVFEWPQTGHTYSGASQQPATAFLPWKHDHGPWAGPGQLVTKGSDSQLPFYFTNDVPIHKTMADTKAPSHQAHQLAMNTEIHLIPPNPYNLDKMRLSRQTDGEGTVTVGKEPTDVSYLTAQRMLNEFLNQIPPPAHDVGLASVGINICAGKVCQDSLDPSRFPRWKMFLPPFFCFSVFLTSLLLVAMILSFALQPSLEESLKIGLKNGIRFYKDTDTPGRCFQKETIDRLQIEFQCCGNTNYRDWFEVQWISNRYLDFTSKEVKDRVRSNVDGRYLLDGVPFSCCNPASPRPCIQYSLLDNAAHYNYEHQSEELNLHSRGCRQALVSYYMGLMNTIGPCVLFDFLLQMTILVSLRYLQTAMEGVIGQENVEIETEGYILEKGVKETLLETKEKMKKLLQFAQVGDASAATPDTQPEAEKPATA</sequence>
<dbReference type="InterPro" id="IPR042026">
    <property type="entry name" value="Peripherin_LEL"/>
</dbReference>
<feature type="region of interest" description="Disordered" evidence="9">
    <location>
        <begin position="239"/>
        <end position="426"/>
    </location>
</feature>
<dbReference type="FunFam" id="1.10.1450.10:FF:000002">
    <property type="entry name" value="Retinal outer segment membrane protein 1"/>
    <property type="match status" value="1"/>
</dbReference>
<keyword evidence="5 10" id="KW-0812">Transmembrane</keyword>
<comment type="similarity">
    <text evidence="3">Belongs to the PRPH2/ROM1 family.</text>
</comment>
<keyword evidence="7 10" id="KW-0472">Membrane</keyword>
<gene>
    <name evidence="11" type="ORF">G5714_014262</name>
</gene>
<dbReference type="SUPFAM" id="SSF48652">
    <property type="entry name" value="Tetraspanin"/>
    <property type="match status" value="1"/>
</dbReference>
<evidence type="ECO:0000256" key="5">
    <source>
        <dbReference type="ARBA" id="ARBA00022692"/>
    </source>
</evidence>
<comment type="subcellular location">
    <subcellularLocation>
        <location evidence="1">Membrane</location>
        <topology evidence="1">Multi-pass membrane protein</topology>
    </subcellularLocation>
    <subcellularLocation>
        <location evidence="2">Membrane</location>
        <topology evidence="2">Peripheral membrane protein</topology>
    </subcellularLocation>
</comment>
<evidence type="ECO:0000256" key="10">
    <source>
        <dbReference type="SAM" id="Phobius"/>
    </source>
</evidence>
<dbReference type="GO" id="GO:0007030">
    <property type="term" value="P:Golgi organization"/>
    <property type="evidence" value="ECO:0007669"/>
    <property type="project" value="TreeGrafter"/>
</dbReference>
<evidence type="ECO:0000256" key="1">
    <source>
        <dbReference type="ARBA" id="ARBA00004141"/>
    </source>
</evidence>
<evidence type="ECO:0000313" key="11">
    <source>
        <dbReference type="EMBL" id="KAF4104931.1"/>
    </source>
</evidence>
<feature type="compositionally biased region" description="Basic and acidic residues" evidence="9">
    <location>
        <begin position="103"/>
        <end position="117"/>
    </location>
</feature>
<dbReference type="Gene3D" id="1.10.1450.10">
    <property type="entry name" value="Tetraspanin"/>
    <property type="match status" value="1"/>
</dbReference>
<feature type="region of interest" description="Disordered" evidence="9">
    <location>
        <begin position="1"/>
        <end position="125"/>
    </location>
</feature>
<dbReference type="InterPro" id="IPR043441">
    <property type="entry name" value="Tjap1/BEGAIN"/>
</dbReference>
<feature type="compositionally biased region" description="Basic and acidic residues" evidence="9">
    <location>
        <begin position="53"/>
        <end position="78"/>
    </location>
</feature>
<comment type="caution">
    <text evidence="11">The sequence shown here is derived from an EMBL/GenBank/DDBJ whole genome shotgun (WGS) entry which is preliminary data.</text>
</comment>
<evidence type="ECO:0000256" key="9">
    <source>
        <dbReference type="SAM" id="MobiDB-lite"/>
    </source>
</evidence>
<feature type="compositionally biased region" description="Basic residues" evidence="9">
    <location>
        <begin position="91"/>
        <end position="102"/>
    </location>
</feature>
<dbReference type="AlphaFoldDB" id="A0A7J6CCW2"/>
<feature type="compositionally biased region" description="Low complexity" evidence="9">
    <location>
        <begin position="10"/>
        <end position="30"/>
    </location>
</feature>
<dbReference type="PANTHER" id="PTHR28664">
    <property type="entry name" value="TIGHT JUNCTION-ASSOCIATED PROTEIN 1"/>
    <property type="match status" value="1"/>
</dbReference>
<keyword evidence="6 10" id="KW-1133">Transmembrane helix</keyword>
<dbReference type="GO" id="GO:0016020">
    <property type="term" value="C:membrane"/>
    <property type="evidence" value="ECO:0007669"/>
    <property type="project" value="UniProtKB-SubCell"/>
</dbReference>
<keyword evidence="8" id="KW-0175">Coiled coil</keyword>
<evidence type="ECO:0000256" key="4">
    <source>
        <dbReference type="ARBA" id="ARBA00022553"/>
    </source>
</evidence>
<dbReference type="PROSITE" id="PS00930">
    <property type="entry name" value="RDS_ROM1"/>
    <property type="match status" value="1"/>
</dbReference>
<evidence type="ECO:0000256" key="7">
    <source>
        <dbReference type="ARBA" id="ARBA00023136"/>
    </source>
</evidence>
<evidence type="ECO:0000256" key="3">
    <source>
        <dbReference type="ARBA" id="ARBA00010674"/>
    </source>
</evidence>
<feature type="coiled-coil region" evidence="8">
    <location>
        <begin position="448"/>
        <end position="475"/>
    </location>
</feature>
<dbReference type="InterPro" id="IPR018498">
    <property type="entry name" value="Peripherin/rom-1_CS"/>
</dbReference>
<dbReference type="PRINTS" id="PR00218">
    <property type="entry name" value="PERIPHERNRDS"/>
</dbReference>
<evidence type="ECO:0000256" key="6">
    <source>
        <dbReference type="ARBA" id="ARBA00022989"/>
    </source>
</evidence>
<dbReference type="GO" id="GO:0005802">
    <property type="term" value="C:trans-Golgi network"/>
    <property type="evidence" value="ECO:0007669"/>
    <property type="project" value="TreeGrafter"/>
</dbReference>
<feature type="compositionally biased region" description="Low complexity" evidence="9">
    <location>
        <begin position="381"/>
        <end position="399"/>
    </location>
</feature>
<name>A0A7J6CCW2_9TELE</name>
<dbReference type="CDD" id="cd03162">
    <property type="entry name" value="peripherin_like_LEL"/>
    <property type="match status" value="1"/>
</dbReference>
<reference evidence="11 12" key="1">
    <citation type="submission" date="2020-04" db="EMBL/GenBank/DDBJ databases">
        <title>Chromosome-level genome assembly of a cyprinid fish Onychostoma macrolepis by integration of Nanopore Sequencing, Bionano and Hi-C technology.</title>
        <authorList>
            <person name="Wang D."/>
        </authorList>
    </citation>
    <scope>NUCLEOTIDE SEQUENCE [LARGE SCALE GENOMIC DNA]</scope>
    <source>
        <strain evidence="11">SWU-2019</strain>
        <tissue evidence="11">Muscle</tissue>
    </source>
</reference>
<dbReference type="InterPro" id="IPR000830">
    <property type="entry name" value="Peripherin/rom-1"/>
</dbReference>
<keyword evidence="12" id="KW-1185">Reference proteome</keyword>
<dbReference type="PANTHER" id="PTHR28664:SF3">
    <property type="entry name" value="TIGHT JUNCTION-ASSOCIATED PROTEIN 1"/>
    <property type="match status" value="1"/>
</dbReference>
<feature type="compositionally biased region" description="Polar residues" evidence="9">
    <location>
        <begin position="331"/>
        <end position="349"/>
    </location>
</feature>
<evidence type="ECO:0000256" key="2">
    <source>
        <dbReference type="ARBA" id="ARBA00004170"/>
    </source>
</evidence>
<keyword evidence="4" id="KW-0597">Phosphoprotein</keyword>
<dbReference type="InterPro" id="IPR008952">
    <property type="entry name" value="Tetraspanin_EC2_sf"/>
</dbReference>
<dbReference type="GO" id="GO:0007601">
    <property type="term" value="P:visual perception"/>
    <property type="evidence" value="ECO:0007669"/>
    <property type="project" value="InterPro"/>
</dbReference>
<evidence type="ECO:0000313" key="12">
    <source>
        <dbReference type="Proteomes" id="UP000579812"/>
    </source>
</evidence>